<dbReference type="SUPFAM" id="SSF53335">
    <property type="entry name" value="S-adenosyl-L-methionine-dependent methyltransferases"/>
    <property type="match status" value="1"/>
</dbReference>
<dbReference type="PANTHER" id="PTHR12049">
    <property type="entry name" value="PROTEIN ARGININE METHYLTRANSFERASE NDUFAF7, MITOCHONDRIAL"/>
    <property type="match status" value="1"/>
</dbReference>
<keyword evidence="5" id="KW-0808">Transferase</keyword>
<keyword evidence="6" id="KW-0496">Mitochondrion</keyword>
<dbReference type="Proteomes" id="UP000279236">
    <property type="component" value="Unassembled WGS sequence"/>
</dbReference>
<evidence type="ECO:0000313" key="9">
    <source>
        <dbReference type="EMBL" id="RSH77779.1"/>
    </source>
</evidence>
<keyword evidence="10" id="KW-1185">Reference proteome</keyword>
<comment type="catalytic activity">
    <reaction evidence="7">
        <text>L-arginyl-[protein] + 2 S-adenosyl-L-methionine = N(omega),N(omega)'-dimethyl-L-arginyl-[protein] + 2 S-adenosyl-L-homocysteine + 2 H(+)</text>
        <dbReference type="Rhea" id="RHEA:48108"/>
        <dbReference type="Rhea" id="RHEA-COMP:10532"/>
        <dbReference type="Rhea" id="RHEA-COMP:11992"/>
        <dbReference type="ChEBI" id="CHEBI:15378"/>
        <dbReference type="ChEBI" id="CHEBI:29965"/>
        <dbReference type="ChEBI" id="CHEBI:57856"/>
        <dbReference type="ChEBI" id="CHEBI:59789"/>
        <dbReference type="ChEBI" id="CHEBI:88221"/>
        <dbReference type="EC" id="2.1.1.320"/>
    </reaction>
</comment>
<comment type="subcellular location">
    <subcellularLocation>
        <location evidence="1">Mitochondrion</location>
    </subcellularLocation>
</comment>
<organism evidence="9 10">
    <name type="scientific">Apiotrichum porosum</name>
    <dbReference type="NCBI Taxonomy" id="105984"/>
    <lineage>
        <taxon>Eukaryota</taxon>
        <taxon>Fungi</taxon>
        <taxon>Dikarya</taxon>
        <taxon>Basidiomycota</taxon>
        <taxon>Agaricomycotina</taxon>
        <taxon>Tremellomycetes</taxon>
        <taxon>Trichosporonales</taxon>
        <taxon>Trichosporonaceae</taxon>
        <taxon>Apiotrichum</taxon>
    </lineage>
</organism>
<feature type="compositionally biased region" description="Low complexity" evidence="8">
    <location>
        <begin position="507"/>
        <end position="518"/>
    </location>
</feature>
<dbReference type="EMBL" id="RSCE01000014">
    <property type="protein sequence ID" value="RSH77779.1"/>
    <property type="molecule type" value="Genomic_DNA"/>
</dbReference>
<sequence length="614" mass="68801">MSSLSCRALRELATPSSSRRVLASSSWLPRASSSALSSSHSPAGRRYASSNPKEREVPVQWPSKRKEAKATFNLKEAPLSDITKDKAARKNKADAEARVDYNQGIAVPLLQDHDPDAANYRRLAANDAAGYQKPPTRAKMLVREFIHDSLYNPHYGYFSKNVDIFTPEDAEGYKFKSISDQAMFQELMGERYETEYATPQDGLGRQVWHTPTELFKPYYARALTSAIVSQYKRNHFPHQDLLIYEVGAGNGSFMFDAMRFIRDEYPEIFARTKYRIVEISSALSHIQRKRAHDAGFTNVEVINQDFFKWKGGTTDPCFVVALEVFDNLSHDLVRYDMKTLEPKQAVVSINKEGDFSLEYETVTDPLLRRALEYRRLLPLAPNTQPPLSKAMLSSPALRNLYVNLPFAPNLSPPEFVPTKAVSFLERLRDQLPAHRLLMADFSELPEAVEGRNGPVVQTRYRNQMVPCSTFLVKQGYFDIFFPTDFELLRDVYGLIMNSPARRVTPPGANGSSGEAEAATVDEEAAAAASSSSSAASDPNPTPPTSIKGARAQKALDDDFFSPSGVRGFRRRHVGVYTQAEFIVKYGGEAMVGPTRMKDGLSPMLTMYDNAKIMF</sequence>
<evidence type="ECO:0000313" key="10">
    <source>
        <dbReference type="Proteomes" id="UP000279236"/>
    </source>
</evidence>
<feature type="compositionally biased region" description="Low complexity" evidence="8">
    <location>
        <begin position="525"/>
        <end position="536"/>
    </location>
</feature>
<evidence type="ECO:0000256" key="6">
    <source>
        <dbReference type="ARBA" id="ARBA00023128"/>
    </source>
</evidence>
<dbReference type="STRING" id="105984.A0A427XFV0"/>
<dbReference type="GO" id="GO:0032259">
    <property type="term" value="P:methylation"/>
    <property type="evidence" value="ECO:0007669"/>
    <property type="project" value="UniProtKB-KW"/>
</dbReference>
<dbReference type="Pfam" id="PF02636">
    <property type="entry name" value="Methyltransf_28"/>
    <property type="match status" value="1"/>
</dbReference>
<proteinExistence type="inferred from homology"/>
<dbReference type="GO" id="GO:0035243">
    <property type="term" value="F:protein-arginine omega-N symmetric methyltransferase activity"/>
    <property type="evidence" value="ECO:0007669"/>
    <property type="project" value="UniProtKB-EC"/>
</dbReference>
<dbReference type="OrthoDB" id="17415at2759"/>
<comment type="caution">
    <text evidence="9">The sequence shown here is derived from an EMBL/GenBank/DDBJ whole genome shotgun (WGS) entry which is preliminary data.</text>
</comment>
<dbReference type="GeneID" id="39587381"/>
<evidence type="ECO:0000256" key="4">
    <source>
        <dbReference type="ARBA" id="ARBA00022603"/>
    </source>
</evidence>
<evidence type="ECO:0000256" key="2">
    <source>
        <dbReference type="ARBA" id="ARBA00005891"/>
    </source>
</evidence>
<evidence type="ECO:0000256" key="5">
    <source>
        <dbReference type="ARBA" id="ARBA00022679"/>
    </source>
</evidence>
<evidence type="ECO:0000256" key="8">
    <source>
        <dbReference type="SAM" id="MobiDB-lite"/>
    </source>
</evidence>
<evidence type="ECO:0000256" key="1">
    <source>
        <dbReference type="ARBA" id="ARBA00004173"/>
    </source>
</evidence>
<dbReference type="GO" id="GO:0005739">
    <property type="term" value="C:mitochondrion"/>
    <property type="evidence" value="ECO:0007669"/>
    <property type="project" value="UniProtKB-SubCell"/>
</dbReference>
<dbReference type="InterPro" id="IPR038375">
    <property type="entry name" value="NDUFAF7_sf"/>
</dbReference>
<dbReference type="Gene3D" id="3.40.50.12710">
    <property type="match status" value="1"/>
</dbReference>
<keyword evidence="4" id="KW-0489">Methyltransferase</keyword>
<dbReference type="AlphaFoldDB" id="A0A427XFV0"/>
<feature type="region of interest" description="Disordered" evidence="8">
    <location>
        <begin position="499"/>
        <end position="552"/>
    </location>
</feature>
<reference evidence="9 10" key="1">
    <citation type="submission" date="2018-11" db="EMBL/GenBank/DDBJ databases">
        <title>Genome sequence of Apiotrichum porosum DSM 27194.</title>
        <authorList>
            <person name="Aliyu H."/>
            <person name="Gorte O."/>
            <person name="Ochsenreither K."/>
        </authorList>
    </citation>
    <scope>NUCLEOTIDE SEQUENCE [LARGE SCALE GENOMIC DNA]</scope>
    <source>
        <strain evidence="9 10">DSM 27194</strain>
    </source>
</reference>
<gene>
    <name evidence="9" type="ORF">EHS24_002838</name>
</gene>
<evidence type="ECO:0000256" key="7">
    <source>
        <dbReference type="ARBA" id="ARBA00048612"/>
    </source>
</evidence>
<protein>
    <recommendedName>
        <fullName evidence="3">type II protein arginine methyltransferase</fullName>
        <ecNumber evidence="3">2.1.1.320</ecNumber>
    </recommendedName>
</protein>
<dbReference type="PANTHER" id="PTHR12049:SF5">
    <property type="entry name" value="PROTEIN ARGININE METHYLTRANSFERASE NDUFAF7 HOMOLOG, MITOCHONDRIAL"/>
    <property type="match status" value="1"/>
</dbReference>
<dbReference type="RefSeq" id="XP_028472926.1">
    <property type="nucleotide sequence ID" value="XM_028618559.1"/>
</dbReference>
<dbReference type="EC" id="2.1.1.320" evidence="3"/>
<name>A0A427XFV0_9TREE</name>
<feature type="compositionally biased region" description="Low complexity" evidence="8">
    <location>
        <begin position="16"/>
        <end position="41"/>
    </location>
</feature>
<comment type="similarity">
    <text evidence="2">Belongs to the NDUFAF7 family.</text>
</comment>
<dbReference type="InterPro" id="IPR029063">
    <property type="entry name" value="SAM-dependent_MTases_sf"/>
</dbReference>
<evidence type="ECO:0000256" key="3">
    <source>
        <dbReference type="ARBA" id="ARBA00011935"/>
    </source>
</evidence>
<dbReference type="InterPro" id="IPR003788">
    <property type="entry name" value="NDUFAF7"/>
</dbReference>
<accession>A0A427XFV0</accession>
<feature type="region of interest" description="Disordered" evidence="8">
    <location>
        <begin position="14"/>
        <end position="65"/>
    </location>
</feature>